<accession>A0A0C3PR78</accession>
<evidence type="ECO:0000313" key="1">
    <source>
        <dbReference type="EMBL" id="KIO17130.1"/>
    </source>
</evidence>
<keyword evidence="2" id="KW-1185">Reference proteome</keyword>
<protein>
    <submittedName>
        <fullName evidence="1">Uncharacterized protein</fullName>
    </submittedName>
</protein>
<dbReference type="EMBL" id="KN823427">
    <property type="protein sequence ID" value="KIO17130.1"/>
    <property type="molecule type" value="Genomic_DNA"/>
</dbReference>
<dbReference type="AlphaFoldDB" id="A0A0C3PR78"/>
<sequence length="70" mass="8134">MLLDGNTPRYTYVLHDFIVIIDFGIWPFEGRGRDSLSKDLRSPEAPPVTFSPFMCVDSQHSTRETNRFKK</sequence>
<dbReference type="HOGENOM" id="CLU_2759686_0_0_1"/>
<dbReference type="Proteomes" id="UP000054248">
    <property type="component" value="Unassembled WGS sequence"/>
</dbReference>
<evidence type="ECO:0000313" key="2">
    <source>
        <dbReference type="Proteomes" id="UP000054248"/>
    </source>
</evidence>
<organism evidence="1 2">
    <name type="scientific">Tulasnella calospora MUT 4182</name>
    <dbReference type="NCBI Taxonomy" id="1051891"/>
    <lineage>
        <taxon>Eukaryota</taxon>
        <taxon>Fungi</taxon>
        <taxon>Dikarya</taxon>
        <taxon>Basidiomycota</taxon>
        <taxon>Agaricomycotina</taxon>
        <taxon>Agaricomycetes</taxon>
        <taxon>Cantharellales</taxon>
        <taxon>Tulasnellaceae</taxon>
        <taxon>Tulasnella</taxon>
    </lineage>
</organism>
<proteinExistence type="predicted"/>
<reference evidence="2" key="2">
    <citation type="submission" date="2015-01" db="EMBL/GenBank/DDBJ databases">
        <title>Evolutionary Origins and Diversification of the Mycorrhizal Mutualists.</title>
        <authorList>
            <consortium name="DOE Joint Genome Institute"/>
            <consortium name="Mycorrhizal Genomics Consortium"/>
            <person name="Kohler A."/>
            <person name="Kuo A."/>
            <person name="Nagy L.G."/>
            <person name="Floudas D."/>
            <person name="Copeland A."/>
            <person name="Barry K.W."/>
            <person name="Cichocki N."/>
            <person name="Veneault-Fourrey C."/>
            <person name="LaButti K."/>
            <person name="Lindquist E.A."/>
            <person name="Lipzen A."/>
            <person name="Lundell T."/>
            <person name="Morin E."/>
            <person name="Murat C."/>
            <person name="Riley R."/>
            <person name="Ohm R."/>
            <person name="Sun H."/>
            <person name="Tunlid A."/>
            <person name="Henrissat B."/>
            <person name="Grigoriev I.V."/>
            <person name="Hibbett D.S."/>
            <person name="Martin F."/>
        </authorList>
    </citation>
    <scope>NUCLEOTIDE SEQUENCE [LARGE SCALE GENOMIC DNA]</scope>
    <source>
        <strain evidence="2">MUT 4182</strain>
    </source>
</reference>
<gene>
    <name evidence="1" type="ORF">M407DRAFT_176188</name>
</gene>
<name>A0A0C3PR78_9AGAM</name>
<reference evidence="1 2" key="1">
    <citation type="submission" date="2014-04" db="EMBL/GenBank/DDBJ databases">
        <authorList>
            <consortium name="DOE Joint Genome Institute"/>
            <person name="Kuo A."/>
            <person name="Girlanda M."/>
            <person name="Perotto S."/>
            <person name="Kohler A."/>
            <person name="Nagy L.G."/>
            <person name="Floudas D."/>
            <person name="Copeland A."/>
            <person name="Barry K.W."/>
            <person name="Cichocki N."/>
            <person name="Veneault-Fourrey C."/>
            <person name="LaButti K."/>
            <person name="Lindquist E.A."/>
            <person name="Lipzen A."/>
            <person name="Lundell T."/>
            <person name="Morin E."/>
            <person name="Murat C."/>
            <person name="Sun H."/>
            <person name="Tunlid A."/>
            <person name="Henrissat B."/>
            <person name="Grigoriev I.V."/>
            <person name="Hibbett D.S."/>
            <person name="Martin F."/>
            <person name="Nordberg H.P."/>
            <person name="Cantor M.N."/>
            <person name="Hua S.X."/>
        </authorList>
    </citation>
    <scope>NUCLEOTIDE SEQUENCE [LARGE SCALE GENOMIC DNA]</scope>
    <source>
        <strain evidence="1 2">MUT 4182</strain>
    </source>
</reference>